<protein>
    <recommendedName>
        <fullName evidence="4">BAH domain-containing protein</fullName>
    </recommendedName>
</protein>
<dbReference type="Gene3D" id="2.30.30.490">
    <property type="match status" value="1"/>
</dbReference>
<feature type="region of interest" description="Disordered" evidence="1">
    <location>
        <begin position="1"/>
        <end position="61"/>
    </location>
</feature>
<feature type="compositionally biased region" description="Polar residues" evidence="1">
    <location>
        <begin position="311"/>
        <end position="325"/>
    </location>
</feature>
<gene>
    <name evidence="2" type="ORF">BKA59DRAFT_497539</name>
</gene>
<dbReference type="InterPro" id="IPR043151">
    <property type="entry name" value="BAH_sf"/>
</dbReference>
<dbReference type="OrthoDB" id="10259622at2759"/>
<accession>A0A8K0RJT7</accession>
<evidence type="ECO:0000313" key="3">
    <source>
        <dbReference type="Proteomes" id="UP000813427"/>
    </source>
</evidence>
<dbReference type="CDD" id="cd04370">
    <property type="entry name" value="BAH"/>
    <property type="match status" value="1"/>
</dbReference>
<evidence type="ECO:0000256" key="1">
    <source>
        <dbReference type="SAM" id="MobiDB-lite"/>
    </source>
</evidence>
<feature type="region of interest" description="Disordered" evidence="1">
    <location>
        <begin position="310"/>
        <end position="341"/>
    </location>
</feature>
<keyword evidence="3" id="KW-1185">Reference proteome</keyword>
<sequence>MSNRKRSQSVQEKKHAGCPFTITYAPGPSRADEARRNNKKRKHNDQDGDKKIQIQISPFSPTGSFKAHDSLDVYYTVEPAKRWQDMTRYNSFIHNIEYYREDFVYVANESTVNHRKATNDGESGYKKSNGEWVARILEIRASDEHNVYARVYWMYWPDEVPSGTIYYKMRAWGRQSYYGTNELIASNHMDIINVVSVTLPVVSVDIICKYETPANPDKMLIGCSSSECGQWMHHECLTYDILMQVYARLGTDKPHRTYGAVSDEEEAKNVTCHLPPTGAEEKEAIYTIDVHSEKSRGNIHVNEIVPETPLVTRNSTPRPTPSKSIIATPAKRPAKNDRKKKMGSFKPYARLFEANLKMQEGPTAWEIRDLRENVTGGEKTWMEKAYCLICGAVID</sequence>
<organism evidence="2 3">
    <name type="scientific">Fusarium tricinctum</name>
    <dbReference type="NCBI Taxonomy" id="61284"/>
    <lineage>
        <taxon>Eukaryota</taxon>
        <taxon>Fungi</taxon>
        <taxon>Dikarya</taxon>
        <taxon>Ascomycota</taxon>
        <taxon>Pezizomycotina</taxon>
        <taxon>Sordariomycetes</taxon>
        <taxon>Hypocreomycetidae</taxon>
        <taxon>Hypocreales</taxon>
        <taxon>Nectriaceae</taxon>
        <taxon>Fusarium</taxon>
        <taxon>Fusarium tricinctum species complex</taxon>
    </lineage>
</organism>
<proteinExistence type="predicted"/>
<evidence type="ECO:0000313" key="2">
    <source>
        <dbReference type="EMBL" id="KAH7230902.1"/>
    </source>
</evidence>
<comment type="caution">
    <text evidence="2">The sequence shown here is derived from an EMBL/GenBank/DDBJ whole genome shotgun (WGS) entry which is preliminary data.</text>
</comment>
<dbReference type="AlphaFoldDB" id="A0A8K0RJT7"/>
<name>A0A8K0RJT7_9HYPO</name>
<dbReference type="Proteomes" id="UP000813427">
    <property type="component" value="Unassembled WGS sequence"/>
</dbReference>
<dbReference type="PANTHER" id="PTHR46364">
    <property type="entry name" value="OS08G0421900 PROTEIN"/>
    <property type="match status" value="1"/>
</dbReference>
<reference evidence="2" key="1">
    <citation type="journal article" date="2021" name="Nat. Commun.">
        <title>Genetic determinants of endophytism in the Arabidopsis root mycobiome.</title>
        <authorList>
            <person name="Mesny F."/>
            <person name="Miyauchi S."/>
            <person name="Thiergart T."/>
            <person name="Pickel B."/>
            <person name="Atanasova L."/>
            <person name="Karlsson M."/>
            <person name="Huettel B."/>
            <person name="Barry K.W."/>
            <person name="Haridas S."/>
            <person name="Chen C."/>
            <person name="Bauer D."/>
            <person name="Andreopoulos W."/>
            <person name="Pangilinan J."/>
            <person name="LaButti K."/>
            <person name="Riley R."/>
            <person name="Lipzen A."/>
            <person name="Clum A."/>
            <person name="Drula E."/>
            <person name="Henrissat B."/>
            <person name="Kohler A."/>
            <person name="Grigoriev I.V."/>
            <person name="Martin F.M."/>
            <person name="Hacquard S."/>
        </authorList>
    </citation>
    <scope>NUCLEOTIDE SEQUENCE</scope>
    <source>
        <strain evidence="2">MPI-SDFR-AT-0068</strain>
    </source>
</reference>
<evidence type="ECO:0008006" key="4">
    <source>
        <dbReference type="Google" id="ProtNLM"/>
    </source>
</evidence>
<dbReference type="EMBL" id="JAGPXF010000009">
    <property type="protein sequence ID" value="KAH7230902.1"/>
    <property type="molecule type" value="Genomic_DNA"/>
</dbReference>